<organism evidence="1 2">
    <name type="scientific">Catharanthus roseus</name>
    <name type="common">Madagascar periwinkle</name>
    <name type="synonym">Vinca rosea</name>
    <dbReference type="NCBI Taxonomy" id="4058"/>
    <lineage>
        <taxon>Eukaryota</taxon>
        <taxon>Viridiplantae</taxon>
        <taxon>Streptophyta</taxon>
        <taxon>Embryophyta</taxon>
        <taxon>Tracheophyta</taxon>
        <taxon>Spermatophyta</taxon>
        <taxon>Magnoliopsida</taxon>
        <taxon>eudicotyledons</taxon>
        <taxon>Gunneridae</taxon>
        <taxon>Pentapetalae</taxon>
        <taxon>asterids</taxon>
        <taxon>lamiids</taxon>
        <taxon>Gentianales</taxon>
        <taxon>Apocynaceae</taxon>
        <taxon>Rauvolfioideae</taxon>
        <taxon>Vinceae</taxon>
        <taxon>Catharanthinae</taxon>
        <taxon>Catharanthus</taxon>
    </lineage>
</organism>
<evidence type="ECO:0000313" key="2">
    <source>
        <dbReference type="Proteomes" id="UP001060085"/>
    </source>
</evidence>
<accession>A0ACB9ZQ39</accession>
<name>A0ACB9ZQ39_CATRO</name>
<gene>
    <name evidence="1" type="ORF">M9H77_34322</name>
</gene>
<dbReference type="EMBL" id="CM044708">
    <property type="protein sequence ID" value="KAI5648317.1"/>
    <property type="molecule type" value="Genomic_DNA"/>
</dbReference>
<sequence length="408" mass="45862">MRFTSGFDDVWSNFFGKITHSTNSFPKPLPKTVSWGCPVLASFMGCYRIHNLLHLHINIFSSTIWPRLTPLSSPRNPRAFCSFTRIDCSPVGHMEEVAFTGSEVVVSNPQSLKTKISSIRRAGPAKLQVIADFDATLTKYWVDGSRGHSSHALLKQGNPEYDEKRQKLFEYYHPLEFDPKIPLDEKSKLMEEWWGKTHALLIEGGLTYDAIKASVSNSRIAFREGVAELFEFLEEKEVPVLVFSAGLADIIEEVFRQKFHRSFKNVRIVSNRMIFDQNGQLVAFKVEYDPFNLYVATGKTIHVLNKNEHALDMAAPVHEQIGDVGGPAEDNSSVKKRTNVLLLGDHIGDLGMSDGLNYDTRISVGFLNDNIENSLDTYKEAFDVVYLNDASMWGVVKLATQLCSSESG</sequence>
<proteinExistence type="predicted"/>
<dbReference type="Proteomes" id="UP001060085">
    <property type="component" value="Linkage Group LG08"/>
</dbReference>
<comment type="caution">
    <text evidence="1">The sequence shown here is derived from an EMBL/GenBank/DDBJ whole genome shotgun (WGS) entry which is preliminary data.</text>
</comment>
<protein>
    <submittedName>
        <fullName evidence="1">Uncharacterized protein</fullName>
    </submittedName>
</protein>
<reference evidence="2" key="1">
    <citation type="journal article" date="2023" name="Nat. Plants">
        <title>Single-cell RNA sequencing provides a high-resolution roadmap for understanding the multicellular compartmentation of specialized metabolism.</title>
        <authorList>
            <person name="Sun S."/>
            <person name="Shen X."/>
            <person name="Li Y."/>
            <person name="Li Y."/>
            <person name="Wang S."/>
            <person name="Li R."/>
            <person name="Zhang H."/>
            <person name="Shen G."/>
            <person name="Guo B."/>
            <person name="Wei J."/>
            <person name="Xu J."/>
            <person name="St-Pierre B."/>
            <person name="Chen S."/>
            <person name="Sun C."/>
        </authorList>
    </citation>
    <scope>NUCLEOTIDE SEQUENCE [LARGE SCALE GENOMIC DNA]</scope>
</reference>
<evidence type="ECO:0000313" key="1">
    <source>
        <dbReference type="EMBL" id="KAI5648317.1"/>
    </source>
</evidence>
<keyword evidence="2" id="KW-1185">Reference proteome</keyword>